<evidence type="ECO:0000256" key="14">
    <source>
        <dbReference type="SAM" id="Phobius"/>
    </source>
</evidence>
<dbReference type="Pfam" id="PF07679">
    <property type="entry name" value="I-set"/>
    <property type="match status" value="2"/>
</dbReference>
<feature type="domain" description="Protein kinase" evidence="15">
    <location>
        <begin position="945"/>
        <end position="1206"/>
    </location>
</feature>
<dbReference type="SMART" id="SM00409">
    <property type="entry name" value="IG"/>
    <property type="match status" value="6"/>
</dbReference>
<keyword evidence="11 13" id="KW-0547">Nucleotide-binding</keyword>
<dbReference type="CDD" id="cd00096">
    <property type="entry name" value="Ig"/>
    <property type="match status" value="2"/>
</dbReference>
<dbReference type="GO" id="GO:0051897">
    <property type="term" value="P:positive regulation of phosphatidylinositol 3-kinase/protein kinase B signal transduction"/>
    <property type="evidence" value="ECO:0007669"/>
    <property type="project" value="TreeGrafter"/>
</dbReference>
<name>A0A224ACP6_DUGJA</name>
<keyword evidence="17" id="KW-0808">Transferase</keyword>
<evidence type="ECO:0000256" key="3">
    <source>
        <dbReference type="ARBA" id="ARBA00022989"/>
    </source>
</evidence>
<evidence type="ECO:0000256" key="6">
    <source>
        <dbReference type="ARBA" id="ARBA00023170"/>
    </source>
</evidence>
<dbReference type="PROSITE" id="PS00107">
    <property type="entry name" value="PROTEIN_KINASE_ATP"/>
    <property type="match status" value="1"/>
</dbReference>
<protein>
    <submittedName>
        <fullName evidence="17">Protein tyrosine kinase 7</fullName>
    </submittedName>
</protein>
<keyword evidence="3 14" id="KW-1133">Transmembrane helix</keyword>
<feature type="domain" description="Ig-like" evidence="16">
    <location>
        <begin position="41"/>
        <end position="123"/>
    </location>
</feature>
<gene>
    <name evidence="17" type="primary">PTK7</name>
</gene>
<comment type="catalytic activity">
    <reaction evidence="9">
        <text>L-tyrosyl-[protein] + ATP = O-phospho-L-tyrosyl-[protein] + ADP + H(+)</text>
        <dbReference type="Rhea" id="RHEA:10596"/>
        <dbReference type="Rhea" id="RHEA-COMP:10136"/>
        <dbReference type="Rhea" id="RHEA-COMP:20101"/>
        <dbReference type="ChEBI" id="CHEBI:15378"/>
        <dbReference type="ChEBI" id="CHEBI:30616"/>
        <dbReference type="ChEBI" id="CHEBI:46858"/>
        <dbReference type="ChEBI" id="CHEBI:61978"/>
        <dbReference type="ChEBI" id="CHEBI:456216"/>
        <dbReference type="EC" id="2.7.10.1"/>
    </reaction>
</comment>
<dbReference type="SUPFAM" id="SSF56112">
    <property type="entry name" value="Protein kinase-like (PK-like)"/>
    <property type="match status" value="1"/>
</dbReference>
<dbReference type="EMBL" id="LC212970">
    <property type="protein sequence ID" value="BBA10911.1"/>
    <property type="molecule type" value="mRNA"/>
</dbReference>
<feature type="binding site" evidence="12">
    <location>
        <position position="1083"/>
    </location>
    <ligand>
        <name>Mg(2+)</name>
        <dbReference type="ChEBI" id="CHEBI:18420"/>
    </ligand>
</feature>
<dbReference type="InterPro" id="IPR013783">
    <property type="entry name" value="Ig-like_fold"/>
</dbReference>
<evidence type="ECO:0000256" key="10">
    <source>
        <dbReference type="PIRSR" id="PIRSR000615-1"/>
    </source>
</evidence>
<keyword evidence="6" id="KW-0675">Receptor</keyword>
<dbReference type="InterPro" id="IPR003599">
    <property type="entry name" value="Ig_sub"/>
</dbReference>
<dbReference type="GO" id="GO:0004714">
    <property type="term" value="F:transmembrane receptor protein tyrosine kinase activity"/>
    <property type="evidence" value="ECO:0007669"/>
    <property type="project" value="UniProtKB-EC"/>
</dbReference>
<dbReference type="PROSITE" id="PS50835">
    <property type="entry name" value="IG_LIKE"/>
    <property type="match status" value="5"/>
</dbReference>
<evidence type="ECO:0000313" key="17">
    <source>
        <dbReference type="EMBL" id="BBA10911.1"/>
    </source>
</evidence>
<dbReference type="Gene3D" id="3.30.200.20">
    <property type="entry name" value="Phosphorylase Kinase, domain 1"/>
    <property type="match status" value="1"/>
</dbReference>
<dbReference type="InterPro" id="IPR017441">
    <property type="entry name" value="Protein_kinase_ATP_BS"/>
</dbReference>
<organism evidence="17">
    <name type="scientific">Dugesia japonica</name>
    <name type="common">Planarian</name>
    <dbReference type="NCBI Taxonomy" id="6161"/>
    <lineage>
        <taxon>Eukaryota</taxon>
        <taxon>Metazoa</taxon>
        <taxon>Spiralia</taxon>
        <taxon>Lophotrochozoa</taxon>
        <taxon>Platyhelminthes</taxon>
        <taxon>Rhabditophora</taxon>
        <taxon>Seriata</taxon>
        <taxon>Tricladida</taxon>
        <taxon>Continenticola</taxon>
        <taxon>Geoplanoidea</taxon>
        <taxon>Dugesiidae</taxon>
        <taxon>Dugesia</taxon>
    </lineage>
</organism>
<dbReference type="InterPro" id="IPR011009">
    <property type="entry name" value="Kinase-like_dom_sf"/>
</dbReference>
<dbReference type="PROSITE" id="PS00109">
    <property type="entry name" value="PROTEIN_KINASE_TYR"/>
    <property type="match status" value="1"/>
</dbReference>
<dbReference type="InterPro" id="IPR050122">
    <property type="entry name" value="RTK"/>
</dbReference>
<dbReference type="InterPro" id="IPR036179">
    <property type="entry name" value="Ig-like_dom_sf"/>
</dbReference>
<evidence type="ECO:0000256" key="8">
    <source>
        <dbReference type="ARBA" id="ARBA00023319"/>
    </source>
</evidence>
<feature type="domain" description="Ig-like" evidence="16">
    <location>
        <begin position="554"/>
        <end position="629"/>
    </location>
</feature>
<dbReference type="InterPro" id="IPR000719">
    <property type="entry name" value="Prot_kinase_dom"/>
</dbReference>
<dbReference type="PANTHER" id="PTHR24416">
    <property type="entry name" value="TYROSINE-PROTEIN KINASE RECEPTOR"/>
    <property type="match status" value="1"/>
</dbReference>
<dbReference type="InterPro" id="IPR007110">
    <property type="entry name" value="Ig-like_dom"/>
</dbReference>
<dbReference type="Gene3D" id="1.10.510.10">
    <property type="entry name" value="Transferase(Phosphotransferase) domain 1"/>
    <property type="match status" value="1"/>
</dbReference>
<dbReference type="PRINTS" id="PR00109">
    <property type="entry name" value="TYRKINASE"/>
</dbReference>
<feature type="domain" description="Ig-like" evidence="16">
    <location>
        <begin position="636"/>
        <end position="736"/>
    </location>
</feature>
<dbReference type="PROSITE" id="PS50011">
    <property type="entry name" value="PROTEIN_KINASE_DOM"/>
    <property type="match status" value="1"/>
</dbReference>
<keyword evidence="5" id="KW-1015">Disulfide bond</keyword>
<evidence type="ECO:0000259" key="16">
    <source>
        <dbReference type="PROSITE" id="PS50835"/>
    </source>
</evidence>
<dbReference type="GO" id="GO:0005524">
    <property type="term" value="F:ATP binding"/>
    <property type="evidence" value="ECO:0007669"/>
    <property type="project" value="UniProtKB-UniRule"/>
</dbReference>
<reference evidence="17" key="1">
    <citation type="submission" date="2017-01" db="EMBL/GenBank/DDBJ databases">
        <title>A MAP3K family protein posteriorizes the position of the feeding organ in planarians.</title>
        <authorList>
            <person name="Hosoda K."/>
            <person name="Motoishi M."/>
            <person name="Kunimoto T."/>
            <person name="Nishimura O."/>
            <person name="Hwang B."/>
            <person name="Yazawa S."/>
            <person name="Mochii M."/>
            <person name="Agata K."/>
            <person name="Umesono Y."/>
        </authorList>
    </citation>
    <scope>NUCLEOTIDE SEQUENCE</scope>
</reference>
<feature type="transmembrane region" description="Helical" evidence="14">
    <location>
        <begin position="12"/>
        <end position="33"/>
    </location>
</feature>
<keyword evidence="8" id="KW-0393">Immunoglobulin domain</keyword>
<proteinExistence type="evidence at transcript level"/>
<dbReference type="InterPro" id="IPR001245">
    <property type="entry name" value="Ser-Thr/Tyr_kinase_cat_dom"/>
</dbReference>
<evidence type="ECO:0000256" key="7">
    <source>
        <dbReference type="ARBA" id="ARBA00023180"/>
    </source>
</evidence>
<evidence type="ECO:0000259" key="15">
    <source>
        <dbReference type="PROSITE" id="PS50011"/>
    </source>
</evidence>
<keyword evidence="7" id="KW-0325">Glycoprotein</keyword>
<keyword evidence="4 14" id="KW-0472">Membrane</keyword>
<dbReference type="Pfam" id="PF07714">
    <property type="entry name" value="PK_Tyr_Ser-Thr"/>
    <property type="match status" value="1"/>
</dbReference>
<evidence type="ECO:0000256" key="13">
    <source>
        <dbReference type="PROSITE-ProRule" id="PRU10141"/>
    </source>
</evidence>
<evidence type="ECO:0000256" key="1">
    <source>
        <dbReference type="ARBA" id="ARBA00004167"/>
    </source>
</evidence>
<accession>A0A224ACP6</accession>
<dbReference type="GO" id="GO:0005886">
    <property type="term" value="C:plasma membrane"/>
    <property type="evidence" value="ECO:0007669"/>
    <property type="project" value="TreeGrafter"/>
</dbReference>
<dbReference type="SMART" id="SM00408">
    <property type="entry name" value="IGc2"/>
    <property type="match status" value="7"/>
</dbReference>
<feature type="active site" description="Proton acceptor" evidence="10">
    <location>
        <position position="1078"/>
    </location>
</feature>
<keyword evidence="11 13" id="KW-0067">ATP-binding</keyword>
<feature type="domain" description="Ig-like" evidence="16">
    <location>
        <begin position="127"/>
        <end position="206"/>
    </location>
</feature>
<dbReference type="InterPro" id="IPR013098">
    <property type="entry name" value="Ig_I-set"/>
</dbReference>
<dbReference type="AlphaFoldDB" id="A0A224ACP6"/>
<dbReference type="Pfam" id="PF13927">
    <property type="entry name" value="Ig_3"/>
    <property type="match status" value="3"/>
</dbReference>
<feature type="domain" description="Ig-like" evidence="16">
    <location>
        <begin position="436"/>
        <end position="530"/>
    </location>
</feature>
<keyword evidence="12" id="KW-0460">Magnesium</keyword>
<dbReference type="GO" id="GO:0010976">
    <property type="term" value="P:positive regulation of neuron projection development"/>
    <property type="evidence" value="ECO:0007669"/>
    <property type="project" value="TreeGrafter"/>
</dbReference>
<keyword evidence="2 14" id="KW-0812">Transmembrane</keyword>
<comment type="subcellular location">
    <subcellularLocation>
        <location evidence="1">Membrane</location>
        <topology evidence="1">Single-pass membrane protein</topology>
    </subcellularLocation>
</comment>
<dbReference type="PIRSF" id="PIRSF000615">
    <property type="entry name" value="TyrPK_CSF1-R"/>
    <property type="match status" value="1"/>
</dbReference>
<evidence type="ECO:0000256" key="9">
    <source>
        <dbReference type="ARBA" id="ARBA00051243"/>
    </source>
</evidence>
<feature type="transmembrane region" description="Helical" evidence="14">
    <location>
        <begin position="757"/>
        <end position="780"/>
    </location>
</feature>
<keyword evidence="12" id="KW-0479">Metal-binding</keyword>
<dbReference type="GO" id="GO:0007169">
    <property type="term" value="P:cell surface receptor protein tyrosine kinase signaling pathway"/>
    <property type="evidence" value="ECO:0007669"/>
    <property type="project" value="TreeGrafter"/>
</dbReference>
<dbReference type="GO" id="GO:0046872">
    <property type="term" value="F:metal ion binding"/>
    <property type="evidence" value="ECO:0007669"/>
    <property type="project" value="UniProtKB-KW"/>
</dbReference>
<evidence type="ECO:0000256" key="11">
    <source>
        <dbReference type="PIRSR" id="PIRSR000615-2"/>
    </source>
</evidence>
<dbReference type="SUPFAM" id="SSF48726">
    <property type="entry name" value="Immunoglobulin"/>
    <property type="match status" value="6"/>
</dbReference>
<sequence>MTMFQRKEKDLLLEIVCCISVLVLGVTSDGFYIKKYPFNKEVEEGSSVSLDCLAVPSNNIVYKWNHNDKIIKFDNHRFLGHDNSTLYIDHADRNIDPGVYFCIALNSSSKFARKSKSGKLEVTWMEPKVEILMLQPARKEDLKLTGIVLLKCHGIASPKITKDNINWFFNGNSELPSGTRIQTDGTLLIESISKNHFGFFHCLILHTTGKMDSLIPFILDLNDKTLNPANFSMYEKEGKTVTLKCPWKNGSFVWSKFLRLGDPLTLMGSESFPNIEIKGSTLTISQMDASGDAYYLCQDADKIKARVAVFRVSLAKMYDFKRDYFSPALDENTPLVIKKGENGGINFYIDLTSSNSFLFDKIPNPIPEIEWSFQDKEIPKYDVNSQTSPPRVHVIRNRHLVILRAEENDRGTYIIKMHNKAGTRFKQFRVEITFPPEFSDRVDSQPQLLNEDDSLKLDCHIIKIASDETTKVYWKKDGTPIAQYMESLSYENNGKILKIERAKSEHTGEYQCFVKSIGYSEFFNRPQKIIIKAKLQFVGINSDVFLEINKDGNIHCKTKGYGKIHTKWFKIFNSDSINSKTTLNSIDSPNEILNDGTLVLKSVQKENSGNYLCEAKSMSTNEIINKTIKLVVGEKPKILKVSENKTVQEGTTLVLDCVAIGDPSPTISWFMDNPVHGKILITFESNKSDNERRKLYKNGTLIIKNVALTDEAKYSCFATNNQLLSVDGNVQVKVLTPEEYSKQKLGAQFNRGMVKTIIIVVSCAISYLILIIGLTVFCSFRMLRHRRNRNLTAENLDKLGDNTQLMKPIVGTNPNGGCNSKEKILSKTTRSGPQNSATVNYLPQVPYSSPQNYYMHYNSSSLPQVGPTYLSNPLIDTNHISEFQQLISAPPPTPLESRSNFSGNMSSTNSASMYTRSHFSSSTNGGVGGMGMSSMERLTYPRHELQTEGMLGKGEFGDVLLARARNIQDGESQSLVVVKSLMHNEPNHCHEFHRQLDLLARTECDYVTKLLGICIELEPCLLILEYCEWGDLKQFLRCLQDRSNPNLPYLTKGQKMTMCAQIAKGMENISYIRCVHKDLAARNILVTPQLNIKISHLGLCRDIYQSEYYQDGENIFPIRWMPPEAVLQNKYSPQSDVWSFAVTCWEIFGSTALPMSKYRNEEILDILTSCSSLTHTKVQTMYSNLEQIPPECSHTLLSIIKKMPFY</sequence>
<dbReference type="InterPro" id="IPR008266">
    <property type="entry name" value="Tyr_kinase_AS"/>
</dbReference>
<dbReference type="PANTHER" id="PTHR24416:SF614">
    <property type="entry name" value="PROTEIN KINASE DOMAIN-CONTAINING PROTEIN"/>
    <property type="match status" value="1"/>
</dbReference>
<keyword evidence="17" id="KW-0418">Kinase</keyword>
<evidence type="ECO:0000256" key="5">
    <source>
        <dbReference type="ARBA" id="ARBA00023157"/>
    </source>
</evidence>
<feature type="binding site" evidence="11">
    <location>
        <position position="1082"/>
    </location>
    <ligand>
        <name>ATP</name>
        <dbReference type="ChEBI" id="CHEBI:30616"/>
    </ligand>
</feature>
<dbReference type="Gene3D" id="2.60.40.10">
    <property type="entry name" value="Immunoglobulins"/>
    <property type="match status" value="6"/>
</dbReference>
<feature type="binding site" evidence="13">
    <location>
        <position position="979"/>
    </location>
    <ligand>
        <name>ATP</name>
        <dbReference type="ChEBI" id="CHEBI:30616"/>
    </ligand>
</feature>
<evidence type="ECO:0000256" key="2">
    <source>
        <dbReference type="ARBA" id="ARBA00022692"/>
    </source>
</evidence>
<dbReference type="InterPro" id="IPR003598">
    <property type="entry name" value="Ig_sub2"/>
</dbReference>
<dbReference type="GO" id="GO:0043235">
    <property type="term" value="C:receptor complex"/>
    <property type="evidence" value="ECO:0007669"/>
    <property type="project" value="TreeGrafter"/>
</dbReference>
<evidence type="ECO:0000256" key="12">
    <source>
        <dbReference type="PIRSR" id="PIRSR000615-3"/>
    </source>
</evidence>
<evidence type="ECO:0000256" key="4">
    <source>
        <dbReference type="ARBA" id="ARBA00023136"/>
    </source>
</evidence>